<dbReference type="PANTHER" id="PTHR23249:SF15">
    <property type="entry name" value="TRAFFICKING PROTEIN PARTICLE COMPLEX SUBUNIT 4"/>
    <property type="match status" value="1"/>
</dbReference>
<dbReference type="STRING" id="1432141.A0A015K1B1"/>
<dbReference type="FunFam" id="3.30.450.70:FF:000007">
    <property type="entry name" value="Putative sybindin-like family protein"/>
    <property type="match status" value="1"/>
</dbReference>
<dbReference type="GO" id="GO:0006888">
    <property type="term" value="P:endoplasmic reticulum to Golgi vesicle-mediated transport"/>
    <property type="evidence" value="ECO:0007669"/>
    <property type="project" value="UniProtKB-UniRule"/>
</dbReference>
<dbReference type="PANTHER" id="PTHR23249">
    <property type="entry name" value="TRAFFICKING PROTEIN PARTICLE COMPLEX SUBUNIT"/>
    <property type="match status" value="1"/>
</dbReference>
<evidence type="ECO:0000313" key="10">
    <source>
        <dbReference type="EMBL" id="EXX61149.1"/>
    </source>
</evidence>
<comment type="caution">
    <text evidence="10">The sequence shown here is derived from an EMBL/GenBank/DDBJ whole genome shotgun (WGS) entry which is preliminary data.</text>
</comment>
<feature type="region of interest" description="Disordered" evidence="8">
    <location>
        <begin position="62"/>
        <end position="108"/>
    </location>
</feature>
<comment type="similarity">
    <text evidence="6">Belongs to the TRAPP small subunits family. TRAPPC4 subfamily.</text>
</comment>
<organism evidence="10 11">
    <name type="scientific">Rhizophagus irregularis (strain DAOM 197198w)</name>
    <name type="common">Glomus intraradices</name>
    <dbReference type="NCBI Taxonomy" id="1432141"/>
    <lineage>
        <taxon>Eukaryota</taxon>
        <taxon>Fungi</taxon>
        <taxon>Fungi incertae sedis</taxon>
        <taxon>Mucoromycota</taxon>
        <taxon>Glomeromycotina</taxon>
        <taxon>Glomeromycetes</taxon>
        <taxon>Glomerales</taxon>
        <taxon>Glomeraceae</taxon>
        <taxon>Rhizophagus</taxon>
    </lineage>
</organism>
<protein>
    <recommendedName>
        <fullName evidence="7">Trafficking protein particle complex subunit</fullName>
    </recommendedName>
</protein>
<evidence type="ECO:0000256" key="5">
    <source>
        <dbReference type="ARBA" id="ARBA00023034"/>
    </source>
</evidence>
<dbReference type="GO" id="GO:0005794">
    <property type="term" value="C:Golgi apparatus"/>
    <property type="evidence" value="ECO:0007669"/>
    <property type="project" value="UniProtKB-SubCell"/>
</dbReference>
<dbReference type="SMART" id="SM01399">
    <property type="entry name" value="Sybindin"/>
    <property type="match status" value="1"/>
</dbReference>
<keyword evidence="4 7" id="KW-0931">ER-Golgi transport</keyword>
<dbReference type="SUPFAM" id="SSF64356">
    <property type="entry name" value="SNARE-like"/>
    <property type="match status" value="1"/>
</dbReference>
<dbReference type="GO" id="GO:0030008">
    <property type="term" value="C:TRAPP complex"/>
    <property type="evidence" value="ECO:0007669"/>
    <property type="project" value="UniProtKB-UniRule"/>
</dbReference>
<keyword evidence="3 7" id="KW-0256">Endoplasmic reticulum</keyword>
<evidence type="ECO:0000256" key="9">
    <source>
        <dbReference type="SAM" id="SignalP"/>
    </source>
</evidence>
<dbReference type="HOGENOM" id="CLU_1143069_0_0_1"/>
<comment type="subunit">
    <text evidence="7">Part of the multisubunit transport protein particle (TRAPP) complex.</text>
</comment>
<dbReference type="AlphaFoldDB" id="A0A015K1B1"/>
<proteinExistence type="inferred from homology"/>
<dbReference type="Gene3D" id="3.30.450.70">
    <property type="match status" value="1"/>
</dbReference>
<feature type="chain" id="PRO_5001474324" description="Trafficking protein particle complex subunit" evidence="9">
    <location>
        <begin position="34"/>
        <end position="243"/>
    </location>
</feature>
<evidence type="ECO:0000313" key="11">
    <source>
        <dbReference type="Proteomes" id="UP000022910"/>
    </source>
</evidence>
<comment type="subcellular location">
    <subcellularLocation>
        <location evidence="7">Endoplasmic reticulum</location>
    </subcellularLocation>
    <subcellularLocation>
        <location evidence="7">Golgi apparatus</location>
        <location evidence="7">cis-Golgi network</location>
    </subcellularLocation>
    <subcellularLocation>
        <location evidence="1">Golgi apparatus</location>
    </subcellularLocation>
</comment>
<reference evidence="10 11" key="1">
    <citation type="submission" date="2014-02" db="EMBL/GenBank/DDBJ databases">
        <title>Single nucleus genome sequencing reveals high similarity among nuclei of an endomycorrhizal fungus.</title>
        <authorList>
            <person name="Lin K."/>
            <person name="Geurts R."/>
            <person name="Zhang Z."/>
            <person name="Limpens E."/>
            <person name="Saunders D.G."/>
            <person name="Mu D."/>
            <person name="Pang E."/>
            <person name="Cao H."/>
            <person name="Cha H."/>
            <person name="Lin T."/>
            <person name="Zhou Q."/>
            <person name="Shang Y."/>
            <person name="Li Y."/>
            <person name="Ivanov S."/>
            <person name="Sharma T."/>
            <person name="Velzen R.V."/>
            <person name="Ruijter N.D."/>
            <person name="Aanen D.K."/>
            <person name="Win J."/>
            <person name="Kamoun S."/>
            <person name="Bisseling T."/>
            <person name="Huang S."/>
        </authorList>
    </citation>
    <scope>NUCLEOTIDE SEQUENCE [LARGE SCALE GENOMIC DNA]</scope>
    <source>
        <strain evidence="11">DAOM197198w</strain>
    </source>
</reference>
<dbReference type="Pfam" id="PF04099">
    <property type="entry name" value="Sybindin"/>
    <property type="match status" value="1"/>
</dbReference>
<dbReference type="GO" id="GO:0005783">
    <property type="term" value="C:endoplasmic reticulum"/>
    <property type="evidence" value="ECO:0007669"/>
    <property type="project" value="UniProtKB-SubCell"/>
</dbReference>
<keyword evidence="9" id="KW-0732">Signal</keyword>
<evidence type="ECO:0000256" key="8">
    <source>
        <dbReference type="SAM" id="MobiDB-lite"/>
    </source>
</evidence>
<evidence type="ECO:0000256" key="4">
    <source>
        <dbReference type="ARBA" id="ARBA00022892"/>
    </source>
</evidence>
<gene>
    <name evidence="10" type="ORF">RirG_173710</name>
</gene>
<keyword evidence="2 7" id="KW-0813">Transport</keyword>
<keyword evidence="5 7" id="KW-0333">Golgi apparatus</keyword>
<evidence type="ECO:0000256" key="3">
    <source>
        <dbReference type="ARBA" id="ARBA00022824"/>
    </source>
</evidence>
<dbReference type="InterPro" id="IPR011012">
    <property type="entry name" value="Longin-like_dom_sf"/>
</dbReference>
<feature type="signal peptide" evidence="9">
    <location>
        <begin position="1"/>
        <end position="33"/>
    </location>
</feature>
<dbReference type="EMBL" id="JEMT01025800">
    <property type="protein sequence ID" value="EXX61149.1"/>
    <property type="molecule type" value="Genomic_DNA"/>
</dbReference>
<evidence type="ECO:0000256" key="7">
    <source>
        <dbReference type="RuleBase" id="RU366065"/>
    </source>
</evidence>
<keyword evidence="11" id="KW-1185">Reference proteome</keyword>
<dbReference type="Proteomes" id="UP000022910">
    <property type="component" value="Unassembled WGS sequence"/>
</dbReference>
<feature type="compositionally biased region" description="Basic and acidic residues" evidence="8">
    <location>
        <begin position="73"/>
        <end position="107"/>
    </location>
</feature>
<evidence type="ECO:0000256" key="2">
    <source>
        <dbReference type="ARBA" id="ARBA00022448"/>
    </source>
</evidence>
<accession>A0A015K1B1</accession>
<dbReference type="CDD" id="cd14856">
    <property type="entry name" value="TRAPPC4_synbindin"/>
    <property type="match status" value="1"/>
</dbReference>
<dbReference type="OrthoDB" id="246406at2759"/>
<name>A0A015K1B1_RHIIW</name>
<evidence type="ECO:0000256" key="1">
    <source>
        <dbReference type="ARBA" id="ARBA00004555"/>
    </source>
</evidence>
<evidence type="ECO:0000256" key="6">
    <source>
        <dbReference type="ARBA" id="ARBA00038179"/>
    </source>
</evidence>
<dbReference type="InterPro" id="IPR007233">
    <property type="entry name" value="TRAPPC"/>
</dbReference>
<sequence length="243" mass="27654">MTIIRFFRPTPRTFHHFQHHLILPLLFIRSYSAEPPYKSRPSPVPLADPQEQKEFEELVRKNQGSFSAQTEEELIHPDLRKKPPPKFEGDKNPETGEIGGPKEEPLTHGDWSFGSRAGGLIYQRDFADSLNKLTSNEYLVLAGTFHGVHAITSKISPVRNATSSGLEVLEADTFKLHCFQTLTGTKFLIIAEPTHGNIDLLLRRTYDIYSDYVMKNPFYTPEMPIKSELFDINLAKLIKQVSS</sequence>